<dbReference type="InterPro" id="IPR019734">
    <property type="entry name" value="TPR_rpt"/>
</dbReference>
<dbReference type="InterPro" id="IPR011990">
    <property type="entry name" value="TPR-like_helical_dom_sf"/>
</dbReference>
<comment type="caution">
    <text evidence="2">The sequence shown here is derived from an EMBL/GenBank/DDBJ whole genome shotgun (WGS) entry which is preliminary data.</text>
</comment>
<evidence type="ECO:0008006" key="4">
    <source>
        <dbReference type="Google" id="ProtNLM"/>
    </source>
</evidence>
<accession>A0A9Q3S2N4</accession>
<sequence length="275" mass="28810">MQVGPDPSTGAMPGLPDELADRPERGEMQAPQESLSECLREASSFPQAALDRAQAWRETAQTDLEFAQSAHCLGLALVQLGRLDEARRAFEVGSGEAPADNLSYSARLAAMAGNAALAAGDVEGALPLLDRAGGQALAAGDGALAADLRVDLARFLVRVGREEDAALALGEAREADGDDAEAWLLSATLSRRLGRLGEAQAQIERAALLSPRDPQVGLEAGVIAAMSGRESDARASFGSVLAVAPGSREADRAQRYLDQLGPEEPELPEEDTFPE</sequence>
<evidence type="ECO:0000313" key="3">
    <source>
        <dbReference type="Proteomes" id="UP000824927"/>
    </source>
</evidence>
<dbReference type="Gene3D" id="1.25.40.10">
    <property type="entry name" value="Tetratricopeptide repeat domain"/>
    <property type="match status" value="1"/>
</dbReference>
<feature type="compositionally biased region" description="Acidic residues" evidence="1">
    <location>
        <begin position="261"/>
        <end position="275"/>
    </location>
</feature>
<gene>
    <name evidence="2" type="ORF">KUV31_11670</name>
</gene>
<dbReference type="AlphaFoldDB" id="A0A9Q3S2N4"/>
<protein>
    <recommendedName>
        <fullName evidence="4">Tetratricopeptide repeat protein</fullName>
    </recommendedName>
</protein>
<feature type="region of interest" description="Disordered" evidence="1">
    <location>
        <begin position="1"/>
        <end position="34"/>
    </location>
</feature>
<evidence type="ECO:0000256" key="1">
    <source>
        <dbReference type="SAM" id="MobiDB-lite"/>
    </source>
</evidence>
<dbReference type="Pfam" id="PF13181">
    <property type="entry name" value="TPR_8"/>
    <property type="match status" value="1"/>
</dbReference>
<feature type="region of interest" description="Disordered" evidence="1">
    <location>
        <begin position="247"/>
        <end position="275"/>
    </location>
</feature>
<dbReference type="SUPFAM" id="SSF48452">
    <property type="entry name" value="TPR-like"/>
    <property type="match status" value="1"/>
</dbReference>
<dbReference type="EMBL" id="JAHVKP010000001">
    <property type="protein sequence ID" value="MBY6218998.1"/>
    <property type="molecule type" value="Genomic_DNA"/>
</dbReference>
<dbReference type="Proteomes" id="UP000824927">
    <property type="component" value="Unassembled WGS sequence"/>
</dbReference>
<reference evidence="2" key="1">
    <citation type="submission" date="2021-06" db="EMBL/GenBank/DDBJ databases">
        <title>50 bacteria genomes isolated from Dapeng, Shenzhen, China.</title>
        <authorList>
            <person name="Zheng W."/>
            <person name="Yu S."/>
            <person name="Huang Y."/>
        </authorList>
    </citation>
    <scope>NUCLEOTIDE SEQUENCE</scope>
    <source>
        <strain evidence="2">DP4N28-2</strain>
    </source>
</reference>
<evidence type="ECO:0000313" key="2">
    <source>
        <dbReference type="EMBL" id="MBY6218998.1"/>
    </source>
</evidence>
<name>A0A9Q3S2N4_9SPHN</name>
<organism evidence="2 3">
    <name type="scientific">Qipengyuania aquimaris</name>
    <dbReference type="NCBI Taxonomy" id="255984"/>
    <lineage>
        <taxon>Bacteria</taxon>
        <taxon>Pseudomonadati</taxon>
        <taxon>Pseudomonadota</taxon>
        <taxon>Alphaproteobacteria</taxon>
        <taxon>Sphingomonadales</taxon>
        <taxon>Erythrobacteraceae</taxon>
        <taxon>Qipengyuania</taxon>
    </lineage>
</organism>
<proteinExistence type="predicted"/>